<protein>
    <submittedName>
        <fullName evidence="4">ATPase</fullName>
    </submittedName>
</protein>
<dbReference type="SUPFAM" id="SSF52540">
    <property type="entry name" value="P-loop containing nucleoside triphosphate hydrolases"/>
    <property type="match status" value="1"/>
</dbReference>
<gene>
    <name evidence="4" type="ORF">DRO04_00825</name>
</gene>
<feature type="domain" description="KaiC" evidence="3">
    <location>
        <begin position="2"/>
        <end position="125"/>
    </location>
</feature>
<evidence type="ECO:0000313" key="5">
    <source>
        <dbReference type="Proteomes" id="UP000278031"/>
    </source>
</evidence>
<evidence type="ECO:0000256" key="2">
    <source>
        <dbReference type="ARBA" id="ARBA00022840"/>
    </source>
</evidence>
<name>A0A497JKW7_9ARCH</name>
<keyword evidence="2" id="KW-0067">ATP-binding</keyword>
<dbReference type="Pfam" id="PF06745">
    <property type="entry name" value="ATPase"/>
    <property type="match status" value="1"/>
</dbReference>
<dbReference type="PROSITE" id="PS51146">
    <property type="entry name" value="KAIC"/>
    <property type="match status" value="1"/>
</dbReference>
<evidence type="ECO:0000259" key="3">
    <source>
        <dbReference type="PROSITE" id="PS51146"/>
    </source>
</evidence>
<keyword evidence="1" id="KW-0547">Nucleotide-binding</keyword>
<dbReference type="Proteomes" id="UP000278031">
    <property type="component" value="Unassembled WGS sequence"/>
</dbReference>
<feature type="non-terminal residue" evidence="4">
    <location>
        <position position="125"/>
    </location>
</feature>
<dbReference type="GO" id="GO:0005524">
    <property type="term" value="F:ATP binding"/>
    <property type="evidence" value="ECO:0007669"/>
    <property type="project" value="UniProtKB-KW"/>
</dbReference>
<accession>A0A497JKW7</accession>
<dbReference type="PANTHER" id="PTHR43637">
    <property type="entry name" value="UPF0273 PROTEIN TM_0370"/>
    <property type="match status" value="1"/>
</dbReference>
<evidence type="ECO:0000256" key="1">
    <source>
        <dbReference type="ARBA" id="ARBA00022741"/>
    </source>
</evidence>
<dbReference type="AlphaFoldDB" id="A0A497JKW7"/>
<proteinExistence type="predicted"/>
<dbReference type="EMBL" id="QMWP01000019">
    <property type="protein sequence ID" value="RLG70967.1"/>
    <property type="molecule type" value="Genomic_DNA"/>
</dbReference>
<dbReference type="InterPro" id="IPR010624">
    <property type="entry name" value="KaiC_dom"/>
</dbReference>
<sequence>MERVPTGIKGLDSLIEGGFPKKRAILITGACGTGKTIFCMQYIYNGAKKYEEPGVFVSLDASPETLREDMATFGWDLAKLEEEDMIRIIDGNVARLTCAGEDELFSLPSEFDLEKLLIEIVRNVK</sequence>
<comment type="caution">
    <text evidence="4">The sequence shown here is derived from an EMBL/GenBank/DDBJ whole genome shotgun (WGS) entry which is preliminary data.</text>
</comment>
<dbReference type="InterPro" id="IPR027417">
    <property type="entry name" value="P-loop_NTPase"/>
</dbReference>
<reference evidence="4 5" key="1">
    <citation type="submission" date="2018-06" db="EMBL/GenBank/DDBJ databases">
        <title>Extensive metabolic versatility and redundancy in microbially diverse, dynamic hydrothermal sediments.</title>
        <authorList>
            <person name="Dombrowski N."/>
            <person name="Teske A."/>
            <person name="Baker B.J."/>
        </authorList>
    </citation>
    <scope>NUCLEOTIDE SEQUENCE [LARGE SCALE GENOMIC DNA]</scope>
    <source>
        <strain evidence="4">B51_G17</strain>
    </source>
</reference>
<evidence type="ECO:0000313" key="4">
    <source>
        <dbReference type="EMBL" id="RLG70967.1"/>
    </source>
</evidence>
<dbReference type="InterPro" id="IPR014774">
    <property type="entry name" value="KaiC-like_dom"/>
</dbReference>
<organism evidence="4 5">
    <name type="scientific">Candidatus Iainarchaeum sp</name>
    <dbReference type="NCBI Taxonomy" id="3101447"/>
    <lineage>
        <taxon>Archaea</taxon>
        <taxon>Candidatus Iainarchaeota</taxon>
        <taxon>Candidatus Iainarchaeia</taxon>
        <taxon>Candidatus Iainarchaeales</taxon>
        <taxon>Candidatus Iainarchaeaceae</taxon>
        <taxon>Candidatus Iainarchaeum</taxon>
    </lineage>
</organism>
<dbReference type="Gene3D" id="3.40.50.300">
    <property type="entry name" value="P-loop containing nucleotide triphosphate hydrolases"/>
    <property type="match status" value="1"/>
</dbReference>